<gene>
    <name evidence="1" type="ORF">CSP1_056</name>
</gene>
<proteinExistence type="predicted"/>
<organism evidence="1">
    <name type="scientific">Cronobacter phage CSP1</name>
    <dbReference type="NCBI Taxonomy" id="1983560"/>
    <lineage>
        <taxon>Viruses</taxon>
        <taxon>Duplodnaviria</taxon>
        <taxon>Heunggongvirae</taxon>
        <taxon>Uroviricota</taxon>
        <taxon>Caudoviricetes</taxon>
    </lineage>
</organism>
<reference evidence="1" key="1">
    <citation type="submission" date="2017-04" db="EMBL/GenBank/DDBJ databases">
        <title>Complete genome sequencing of Cronobacter sakazakii phage CSP1.</title>
        <authorList>
            <person name="Kim M."/>
            <person name="Kim M."/>
            <person name="Ryu S."/>
        </authorList>
    </citation>
    <scope>NUCLEOTIDE SEQUENCE</scope>
</reference>
<protein>
    <submittedName>
        <fullName evidence="1">Uncharacterized protein</fullName>
    </submittedName>
</protein>
<name>A0AB33CHT5_9CAUD</name>
<sequence length="49" mass="5585">MNNFDSVLKQAITEYSKLSGKSEEEIIKECQDFNSQTSVNIRLLMFAAL</sequence>
<accession>A0AB33CHT5</accession>
<evidence type="ECO:0000313" key="1">
    <source>
        <dbReference type="EMBL" id="ARW59088.1"/>
    </source>
</evidence>
<dbReference type="EMBL" id="KY982929">
    <property type="protein sequence ID" value="ARW59088.1"/>
    <property type="molecule type" value="Genomic_DNA"/>
</dbReference>